<dbReference type="SUPFAM" id="SSF50939">
    <property type="entry name" value="Sialidases"/>
    <property type="match status" value="1"/>
</dbReference>
<dbReference type="KEGG" id="nbr:O3I_022240"/>
<dbReference type="AlphaFoldDB" id="K0ERH7"/>
<accession>K0ERH7</accession>
<feature type="signal peptide" evidence="2">
    <location>
        <begin position="1"/>
        <end position="21"/>
    </location>
</feature>
<feature type="chain" id="PRO_5039352020" evidence="2">
    <location>
        <begin position="22"/>
        <end position="583"/>
    </location>
</feature>
<dbReference type="eggNOG" id="COG1680">
    <property type="taxonomic scope" value="Bacteria"/>
</dbReference>
<evidence type="ECO:0000313" key="3">
    <source>
        <dbReference type="EMBL" id="AFU02403.1"/>
    </source>
</evidence>
<dbReference type="eggNOG" id="COG2207">
    <property type="taxonomic scope" value="Bacteria"/>
</dbReference>
<dbReference type="Gene3D" id="2.60.120.260">
    <property type="entry name" value="Galactose-binding domain-like"/>
    <property type="match status" value="1"/>
</dbReference>
<dbReference type="EMBL" id="CP003876">
    <property type="protein sequence ID" value="AFU02403.1"/>
    <property type="molecule type" value="Genomic_DNA"/>
</dbReference>
<organism evidence="3 4">
    <name type="scientific">Nocardia brasiliensis (strain ATCC 700358 / HUJEG-1)</name>
    <dbReference type="NCBI Taxonomy" id="1133849"/>
    <lineage>
        <taxon>Bacteria</taxon>
        <taxon>Bacillati</taxon>
        <taxon>Actinomycetota</taxon>
        <taxon>Actinomycetes</taxon>
        <taxon>Mycobacteriales</taxon>
        <taxon>Nocardiaceae</taxon>
        <taxon>Nocardia</taxon>
    </lineage>
</organism>
<protein>
    <submittedName>
        <fullName evidence="3">Coagulation factor 5/8 type domain-containing protein</fullName>
    </submittedName>
</protein>
<proteinExistence type="predicted"/>
<keyword evidence="4" id="KW-1185">Reference proteome</keyword>
<name>K0ERH7_NOCB7</name>
<dbReference type="Proteomes" id="UP000006304">
    <property type="component" value="Chromosome"/>
</dbReference>
<feature type="region of interest" description="Disordered" evidence="1">
    <location>
        <begin position="25"/>
        <end position="48"/>
    </location>
</feature>
<sequence>MSGIGRRRFMVGAAGAAGVLAAGSGVAGTAGSRSPAQSGDREEKPDARAVSSAELSTFFATAMVGNALEVDSESDGDLWVTCWADDDNLYSVNGDGSGFADGPRHDIVVNRISGDPKNGFTGEVLAVADEVGAIWGDPAHYNRKPTGIVCVDGRLYLAIQDLRLGPGDIAFNDAPDASVSWSDDHGRTWHKTQQPMFTGGVFTTVFFLDFGRDSGDAATALGADAARYVYAYGLDGNWRGSFTATVADPFDLYLARAPKEAVEQRNRWEFFAGLDGETPRWSKQLTDRRAVLRDTRRQYPTLRNYREWPHNLSVISQGGVVYVKPLKRYLYTSWTEYTYEFYEAPTPWGPWKLFLTKDFGGYPWFGRGPGCPGPKNGGYATTIPSKFIAADGTSMWVQSNWWVGSAGGDTAYSFNLRKMTLLPYSAQAPANQPDPRDNLAYTGAAVTPIEKSAHYGHTEYYNDGDFTKSENSFDQENKDLDFWGFTWSKPYLVNQVVYTTGEMFDDGGWFAAHLRVQVRQDFRWIDVQNTKIEPRYPYTASTGAFTTYTFNFATTSGDGIRIIGKPGGSAYFTSIAELEVYYR</sequence>
<reference evidence="3 4" key="1">
    <citation type="journal article" date="2012" name="J. Bacteriol.">
        <title>Complete genome sequence of Nocardia brasiliensis HUJEG-1.</title>
        <authorList>
            <person name="Vera-Cabrera L."/>
            <person name="Ortiz-Lopez R."/>
            <person name="Elizondo-Gonzalez R."/>
            <person name="Perez-Maya A.A."/>
            <person name="Ocampo-Candiani J."/>
        </authorList>
    </citation>
    <scope>NUCLEOTIDE SEQUENCE [LARGE SCALE GENOMIC DNA]</scope>
    <source>
        <strain evidence="4">ATCC 700358</strain>
    </source>
</reference>
<dbReference type="PROSITE" id="PS51318">
    <property type="entry name" value="TAT"/>
    <property type="match status" value="1"/>
</dbReference>
<keyword evidence="2" id="KW-0732">Signal</keyword>
<dbReference type="InterPro" id="IPR006311">
    <property type="entry name" value="TAT_signal"/>
</dbReference>
<evidence type="ECO:0000256" key="2">
    <source>
        <dbReference type="SAM" id="SignalP"/>
    </source>
</evidence>
<gene>
    <name evidence="3" type="ORF">O3I_022240</name>
</gene>
<evidence type="ECO:0000256" key="1">
    <source>
        <dbReference type="SAM" id="MobiDB-lite"/>
    </source>
</evidence>
<dbReference type="InterPro" id="IPR036278">
    <property type="entry name" value="Sialidase_sf"/>
</dbReference>
<dbReference type="STRING" id="1133849.O3I_022240"/>
<dbReference type="RefSeq" id="WP_014985258.1">
    <property type="nucleotide sequence ID" value="NC_018681.1"/>
</dbReference>
<evidence type="ECO:0000313" key="4">
    <source>
        <dbReference type="Proteomes" id="UP000006304"/>
    </source>
</evidence>
<dbReference type="HOGENOM" id="CLU_465331_0_0_11"/>